<dbReference type="STRING" id="321267.SHM7688_02109"/>
<dbReference type="InterPro" id="IPR036412">
    <property type="entry name" value="HAD-like_sf"/>
</dbReference>
<dbReference type="AlphaFoldDB" id="A0A0P1FEH5"/>
<dbReference type="EC" id="3.1.3.18" evidence="4"/>
<keyword evidence="5" id="KW-0378">Hydrolase</keyword>
<dbReference type="GO" id="GO:0006281">
    <property type="term" value="P:DNA repair"/>
    <property type="evidence" value="ECO:0007669"/>
    <property type="project" value="TreeGrafter"/>
</dbReference>
<dbReference type="SFLD" id="SFLDG01135">
    <property type="entry name" value="C1.5.6:_HAD__Beta-PGM__Phospha"/>
    <property type="match status" value="1"/>
</dbReference>
<evidence type="ECO:0000256" key="2">
    <source>
        <dbReference type="ARBA" id="ARBA00004818"/>
    </source>
</evidence>
<organism evidence="5 6">
    <name type="scientific">Shimia marina</name>
    <dbReference type="NCBI Taxonomy" id="321267"/>
    <lineage>
        <taxon>Bacteria</taxon>
        <taxon>Pseudomonadati</taxon>
        <taxon>Pseudomonadota</taxon>
        <taxon>Alphaproteobacteria</taxon>
        <taxon>Rhodobacterales</taxon>
        <taxon>Roseobacteraceae</taxon>
    </lineage>
</organism>
<comment type="similarity">
    <text evidence="3">Belongs to the HAD-like hydrolase superfamily. CbbY/CbbZ/Gph/YieH family.</text>
</comment>
<comment type="catalytic activity">
    <reaction evidence="1">
        <text>2-phosphoglycolate + H2O = glycolate + phosphate</text>
        <dbReference type="Rhea" id="RHEA:14369"/>
        <dbReference type="ChEBI" id="CHEBI:15377"/>
        <dbReference type="ChEBI" id="CHEBI:29805"/>
        <dbReference type="ChEBI" id="CHEBI:43474"/>
        <dbReference type="ChEBI" id="CHEBI:58033"/>
        <dbReference type="EC" id="3.1.3.18"/>
    </reaction>
</comment>
<gene>
    <name evidence="5" type="primary">yieH</name>
    <name evidence="5" type="ORF">SHM7688_02109</name>
</gene>
<dbReference type="InterPro" id="IPR050155">
    <property type="entry name" value="HAD-like_hydrolase_sf"/>
</dbReference>
<dbReference type="InterPro" id="IPR023198">
    <property type="entry name" value="PGP-like_dom2"/>
</dbReference>
<keyword evidence="6" id="KW-1185">Reference proteome</keyword>
<dbReference type="InterPro" id="IPR006439">
    <property type="entry name" value="HAD-SF_hydro_IA"/>
</dbReference>
<dbReference type="CDD" id="cd07526">
    <property type="entry name" value="HAD_BPGM_like"/>
    <property type="match status" value="1"/>
</dbReference>
<dbReference type="PANTHER" id="PTHR43434">
    <property type="entry name" value="PHOSPHOGLYCOLATE PHOSPHATASE"/>
    <property type="match status" value="1"/>
</dbReference>
<dbReference type="GO" id="GO:0008967">
    <property type="term" value="F:phosphoglycolate phosphatase activity"/>
    <property type="evidence" value="ECO:0007669"/>
    <property type="project" value="UniProtKB-EC"/>
</dbReference>
<dbReference type="InterPro" id="IPR023214">
    <property type="entry name" value="HAD_sf"/>
</dbReference>
<proteinExistence type="inferred from homology"/>
<comment type="pathway">
    <text evidence="2">Organic acid metabolism; glycolate biosynthesis; glycolate from 2-phosphoglycolate: step 1/1.</text>
</comment>
<protein>
    <recommendedName>
        <fullName evidence="4">phosphoglycolate phosphatase</fullName>
        <ecNumber evidence="4">3.1.3.18</ecNumber>
    </recommendedName>
</protein>
<dbReference type="Proteomes" id="UP000054823">
    <property type="component" value="Unassembled WGS sequence"/>
</dbReference>
<evidence type="ECO:0000256" key="3">
    <source>
        <dbReference type="ARBA" id="ARBA00006171"/>
    </source>
</evidence>
<evidence type="ECO:0000256" key="1">
    <source>
        <dbReference type="ARBA" id="ARBA00000830"/>
    </source>
</evidence>
<dbReference type="SUPFAM" id="SSF56784">
    <property type="entry name" value="HAD-like"/>
    <property type="match status" value="1"/>
</dbReference>
<name>A0A0P1FEH5_9RHOB</name>
<evidence type="ECO:0000313" key="6">
    <source>
        <dbReference type="Proteomes" id="UP000054823"/>
    </source>
</evidence>
<dbReference type="Gene3D" id="1.10.150.240">
    <property type="entry name" value="Putative phosphatase, domain 2"/>
    <property type="match status" value="1"/>
</dbReference>
<dbReference type="RefSeq" id="WP_058239876.1">
    <property type="nucleotide sequence ID" value="NZ_CYPW01000019.1"/>
</dbReference>
<accession>A0A0P1FEH5</accession>
<dbReference type="OrthoDB" id="9797743at2"/>
<reference evidence="5 6" key="1">
    <citation type="submission" date="2015-09" db="EMBL/GenBank/DDBJ databases">
        <authorList>
            <consortium name="Swine Surveillance"/>
        </authorList>
    </citation>
    <scope>NUCLEOTIDE SEQUENCE [LARGE SCALE GENOMIC DNA]</scope>
    <source>
        <strain evidence="5 6">CECT 7688</strain>
    </source>
</reference>
<dbReference type="EMBL" id="CYPW01000019">
    <property type="protein sequence ID" value="CUH52662.1"/>
    <property type="molecule type" value="Genomic_DNA"/>
</dbReference>
<dbReference type="SFLD" id="SFLDG01129">
    <property type="entry name" value="C1.5:_HAD__Beta-PGM__Phosphata"/>
    <property type="match status" value="1"/>
</dbReference>
<dbReference type="SFLD" id="SFLDS00003">
    <property type="entry name" value="Haloacid_Dehalogenase"/>
    <property type="match status" value="1"/>
</dbReference>
<dbReference type="Gene3D" id="3.40.50.1000">
    <property type="entry name" value="HAD superfamily/HAD-like"/>
    <property type="match status" value="1"/>
</dbReference>
<dbReference type="NCBIfam" id="TIGR01509">
    <property type="entry name" value="HAD-SF-IA-v3"/>
    <property type="match status" value="1"/>
</dbReference>
<evidence type="ECO:0000256" key="4">
    <source>
        <dbReference type="ARBA" id="ARBA00013078"/>
    </source>
</evidence>
<dbReference type="Pfam" id="PF00702">
    <property type="entry name" value="Hydrolase"/>
    <property type="match status" value="1"/>
</dbReference>
<dbReference type="PANTHER" id="PTHR43434:SF1">
    <property type="entry name" value="PHOSPHOGLYCOLATE PHOSPHATASE"/>
    <property type="match status" value="1"/>
</dbReference>
<sequence length="224" mass="24312">MPLLPDLVLFDCDGVLVDSERLTNRVIHYNLKARGLFVPEEEIITLFVGGTMQGVYETARARGAVLEPDWVARIYEEVFAALAKDVTPIPGIVEVLDWLDQAAIPYAVCSNGPHAKMDVTLARCGLKARFEGRIYSREDVTTPKPAPDVYLLAAQRAGIAPARCVVIEDSPNGATAGKAAGMYTLGYCADMPAARLAPICDQLFEDMRALPAILKCPTHPRAVT</sequence>
<evidence type="ECO:0000313" key="5">
    <source>
        <dbReference type="EMBL" id="CUH52662.1"/>
    </source>
</evidence>